<evidence type="ECO:0000259" key="9">
    <source>
        <dbReference type="Pfam" id="PF00078"/>
    </source>
</evidence>
<keyword evidence="6" id="KW-0411">Iron-sulfur</keyword>
<organism evidence="12 13">
    <name type="scientific">Stephania yunnanensis</name>
    <dbReference type="NCBI Taxonomy" id="152371"/>
    <lineage>
        <taxon>Eukaryota</taxon>
        <taxon>Viridiplantae</taxon>
        <taxon>Streptophyta</taxon>
        <taxon>Embryophyta</taxon>
        <taxon>Tracheophyta</taxon>
        <taxon>Spermatophyta</taxon>
        <taxon>Magnoliopsida</taxon>
        <taxon>Ranunculales</taxon>
        <taxon>Menispermaceae</taxon>
        <taxon>Menispermoideae</taxon>
        <taxon>Cissampelideae</taxon>
        <taxon>Stephania</taxon>
    </lineage>
</organism>
<dbReference type="SUPFAM" id="SSF56672">
    <property type="entry name" value="DNA/RNA polymerases"/>
    <property type="match status" value="1"/>
</dbReference>
<dbReference type="Pfam" id="PF00078">
    <property type="entry name" value="RVT_1"/>
    <property type="match status" value="1"/>
</dbReference>
<keyword evidence="5" id="KW-0408">Iron</keyword>
<evidence type="ECO:0000256" key="4">
    <source>
        <dbReference type="ARBA" id="ARBA00023002"/>
    </source>
</evidence>
<keyword evidence="2" id="KW-0004">4Fe-4S</keyword>
<dbReference type="SUPFAM" id="SSF56014">
    <property type="entry name" value="Nitrite and sulphite reductase 4Fe-4S domain-like"/>
    <property type="match status" value="1"/>
</dbReference>
<sequence length="918" mass="102155">MATGAVPASSFSGLGRGDRGLSFSISFSTSVDFAKVCDSSPRIEWRRRRRGARIGAVRGSSNSRPDIAELQPASASNGTPLLVPRQKYCESIHKTVRRKTRTVMVGNVALGSEHPIRIQTMTTTDTKDVAATVEQVMKIADRGADIVRITVQGKKEADACFEIKNTLVADIHFAPAVALRVAECFDKIRVNPGNFADRRAQFETIEYTDEEYQKELEHIEKVFTPLVEKCKKYGRAMRIGTNHGSLSDRIMSYYGDSPRGMVESAFEFARICRKLDYHNFVFSMKASNPVVMVQAYRLLVAEMHVAGWDYPLHLGVTEAGEGEDGRMKSAIGIGTLLQDGLGDTIRVSLTEPPEEEIDPCRRLANLGMKAAEMQKGVVSFEEKHRHYFDFQRRTGQLPVQKEGEEVDYRGVLHRDGSVLMSVSLDQLKFCLFLAHLLWFFSFLRKRVHARYIDTIKDMYDGVVTSIKTFGGATKEFSITMGLHQGSALSPYLFTLVMDELTRHIQEDIPWCMLFADDIVLVDETKDGVNRKLELWRNTLESKGFKLSRTKTEYMHCEFGNTRHRDDGVVKLGEVEVPKNPEVLYKSLATKLVVGMPFKDLATVDSILLRELPPVEDSDARLALKRLIDVSMGVLTPLSEQLTKPLPNAIVLLTLKELSTGAQQLLPEGTRLAVSVHGDESYEELGILKDVDATMLLHYLPGTEDKISRVHAARRLFEYLADNALNVPVIHHIEFPKGIHRDDLVIGAGSNAGALLVDGLGDGILLDASDQDTDFLRNTSFNLLQGCRMRNTKTEYVSCPSCGRTLFDLQEISAQIREKTAHLPGVSIAIMGCIVNGPGEMADADFGYVGGTPGKIDLYVGKVPITQIELIDRGILAKKSLFRMSVNVVQRGIEMGQATDALVQLIKDHGRWVDPPMEE</sequence>
<dbReference type="PIRSF" id="PIRSF037336">
    <property type="entry name" value="IspG_like"/>
    <property type="match status" value="1"/>
</dbReference>
<dbReference type="Gene3D" id="3.30.70.270">
    <property type="match status" value="1"/>
</dbReference>
<gene>
    <name evidence="12" type="ORF">Syun_000989</name>
</gene>
<keyword evidence="3" id="KW-0479">Metal-binding</keyword>
<dbReference type="InterPro" id="IPR043128">
    <property type="entry name" value="Rev_trsase/Diguanyl_cyclase"/>
</dbReference>
<dbReference type="InterPro" id="IPR045854">
    <property type="entry name" value="NO2/SO3_Rdtase_4Fe4S_sf"/>
</dbReference>
<accession>A0AAP0Q7A9</accession>
<dbReference type="Proteomes" id="UP001420932">
    <property type="component" value="Unassembled WGS sequence"/>
</dbReference>
<comment type="caution">
    <text evidence="12">The sequence shown here is derived from an EMBL/GenBank/DDBJ whole genome shotgun (WGS) entry which is preliminary data.</text>
</comment>
<feature type="domain" description="Reverse transcriptase" evidence="9">
    <location>
        <begin position="446"/>
        <end position="555"/>
    </location>
</feature>
<evidence type="ECO:0000259" key="11">
    <source>
        <dbReference type="Pfam" id="PF26540"/>
    </source>
</evidence>
<evidence type="ECO:0000256" key="3">
    <source>
        <dbReference type="ARBA" id="ARBA00022723"/>
    </source>
</evidence>
<protein>
    <submittedName>
        <fullName evidence="12">Uncharacterized protein</fullName>
    </submittedName>
</protein>
<dbReference type="AlphaFoldDB" id="A0AAP0Q7A9"/>
<dbReference type="Gene3D" id="3.20.20.20">
    <property type="entry name" value="Dihydropteroate synthase-like"/>
    <property type="match status" value="1"/>
</dbReference>
<evidence type="ECO:0000256" key="1">
    <source>
        <dbReference type="ARBA" id="ARBA00001966"/>
    </source>
</evidence>
<evidence type="ECO:0000256" key="6">
    <source>
        <dbReference type="ARBA" id="ARBA00023014"/>
    </source>
</evidence>
<dbReference type="InterPro" id="IPR058578">
    <property type="entry name" value="IspG_TIM"/>
</dbReference>
<dbReference type="GO" id="GO:0046429">
    <property type="term" value="F:4-hydroxy-3-methylbut-2-en-1-yl diphosphate synthase activity (ferredoxin)"/>
    <property type="evidence" value="ECO:0007669"/>
    <property type="project" value="InterPro"/>
</dbReference>
<dbReference type="GO" id="GO:0009507">
    <property type="term" value="C:chloroplast"/>
    <property type="evidence" value="ECO:0007669"/>
    <property type="project" value="TreeGrafter"/>
</dbReference>
<evidence type="ECO:0000313" key="13">
    <source>
        <dbReference type="Proteomes" id="UP001420932"/>
    </source>
</evidence>
<evidence type="ECO:0000256" key="8">
    <source>
        <dbReference type="SAM" id="MobiDB-lite"/>
    </source>
</evidence>
<keyword evidence="7" id="KW-0414">Isoprene biosynthesis</keyword>
<dbReference type="GO" id="GO:0019288">
    <property type="term" value="P:isopentenyl diphosphate biosynthetic process, methylerythritol 4-phosphate pathway"/>
    <property type="evidence" value="ECO:0007669"/>
    <property type="project" value="TreeGrafter"/>
</dbReference>
<feature type="domain" description="IspG TIM-barrel" evidence="10">
    <location>
        <begin position="100"/>
        <end position="360"/>
    </location>
</feature>
<evidence type="ECO:0000256" key="2">
    <source>
        <dbReference type="ARBA" id="ARBA00022485"/>
    </source>
</evidence>
<dbReference type="NCBIfam" id="TIGR00612">
    <property type="entry name" value="ispG_gcpE"/>
    <property type="match status" value="1"/>
</dbReference>
<evidence type="ECO:0000259" key="10">
    <source>
        <dbReference type="Pfam" id="PF04551"/>
    </source>
</evidence>
<dbReference type="InterPro" id="IPR000477">
    <property type="entry name" value="RT_dom"/>
</dbReference>
<proteinExistence type="inferred from homology"/>
<dbReference type="EMBL" id="JBBNAF010000001">
    <property type="protein sequence ID" value="KAK9168849.1"/>
    <property type="molecule type" value="Genomic_DNA"/>
</dbReference>
<dbReference type="Pfam" id="PF04551">
    <property type="entry name" value="GcpE"/>
    <property type="match status" value="1"/>
</dbReference>
<evidence type="ECO:0000313" key="12">
    <source>
        <dbReference type="EMBL" id="KAK9168849.1"/>
    </source>
</evidence>
<evidence type="ECO:0000256" key="7">
    <source>
        <dbReference type="ARBA" id="ARBA00023229"/>
    </source>
</evidence>
<name>A0AAP0Q7A9_9MAGN</name>
<feature type="region of interest" description="Disordered" evidence="8">
    <location>
        <begin position="56"/>
        <end position="75"/>
    </location>
</feature>
<dbReference type="InterPro" id="IPR011005">
    <property type="entry name" value="Dihydropteroate_synth-like_sf"/>
</dbReference>
<feature type="domain" description="IspG C-terminal" evidence="11">
    <location>
        <begin position="794"/>
        <end position="867"/>
    </location>
</feature>
<dbReference type="GO" id="GO:0051539">
    <property type="term" value="F:4 iron, 4 sulfur cluster binding"/>
    <property type="evidence" value="ECO:0007669"/>
    <property type="project" value="UniProtKB-KW"/>
</dbReference>
<dbReference type="InterPro" id="IPR004588">
    <property type="entry name" value="IspG_bac-typ"/>
</dbReference>
<dbReference type="PANTHER" id="PTHR30454:SF0">
    <property type="entry name" value="4-HYDROXY-3-METHYLBUT-2-EN-1-YL DIPHOSPHATE SYNTHASE (FERREDOXIN), CHLOROPLASTIC"/>
    <property type="match status" value="1"/>
</dbReference>
<dbReference type="GO" id="GO:0016114">
    <property type="term" value="P:terpenoid biosynthetic process"/>
    <property type="evidence" value="ECO:0007669"/>
    <property type="project" value="InterPro"/>
</dbReference>
<reference evidence="12 13" key="1">
    <citation type="submission" date="2024-01" db="EMBL/GenBank/DDBJ databases">
        <title>Genome assemblies of Stephania.</title>
        <authorList>
            <person name="Yang L."/>
        </authorList>
    </citation>
    <scope>NUCLEOTIDE SEQUENCE [LARGE SCALE GENOMIC DNA]</scope>
    <source>
        <strain evidence="12">YNDBR</strain>
        <tissue evidence="12">Leaf</tissue>
    </source>
</reference>
<dbReference type="InterPro" id="IPR058579">
    <property type="entry name" value="IspG_C"/>
</dbReference>
<dbReference type="InterPro" id="IPR017178">
    <property type="entry name" value="IspG_atypical"/>
</dbReference>
<dbReference type="PANTHER" id="PTHR30454">
    <property type="entry name" value="4-HYDROXY-3-METHYLBUT-2-EN-1-YL DIPHOSPHATE SYNTHASE"/>
    <property type="match status" value="1"/>
</dbReference>
<dbReference type="Gene3D" id="3.30.413.10">
    <property type="entry name" value="Sulfite Reductase Hemoprotein, domain 1"/>
    <property type="match status" value="1"/>
</dbReference>
<keyword evidence="4" id="KW-0560">Oxidoreductase</keyword>
<dbReference type="HAMAP" id="MF_00159">
    <property type="entry name" value="IspG"/>
    <property type="match status" value="1"/>
</dbReference>
<dbReference type="FunFam" id="3.20.20.20:FF:000005">
    <property type="entry name" value="4-hydroxy-3-methylbut-2-en-1-yl diphosphate synthase (flavodoxin)"/>
    <property type="match status" value="1"/>
</dbReference>
<comment type="cofactor">
    <cofactor evidence="1">
        <name>[4Fe-4S] cluster</name>
        <dbReference type="ChEBI" id="CHEBI:49883"/>
    </cofactor>
</comment>
<dbReference type="GO" id="GO:0005506">
    <property type="term" value="F:iron ion binding"/>
    <property type="evidence" value="ECO:0007669"/>
    <property type="project" value="InterPro"/>
</dbReference>
<evidence type="ECO:0000256" key="5">
    <source>
        <dbReference type="ARBA" id="ARBA00023004"/>
    </source>
</evidence>
<keyword evidence="13" id="KW-1185">Reference proteome</keyword>
<dbReference type="InterPro" id="IPR043502">
    <property type="entry name" value="DNA/RNA_pol_sf"/>
</dbReference>
<dbReference type="Pfam" id="PF26540">
    <property type="entry name" value="GcpE_C"/>
    <property type="match status" value="1"/>
</dbReference>